<organism evidence="16 17">
    <name type="scientific">Danionella cerebrum</name>
    <dbReference type="NCBI Taxonomy" id="2873325"/>
    <lineage>
        <taxon>Eukaryota</taxon>
        <taxon>Metazoa</taxon>
        <taxon>Chordata</taxon>
        <taxon>Craniata</taxon>
        <taxon>Vertebrata</taxon>
        <taxon>Euteleostomi</taxon>
        <taxon>Actinopterygii</taxon>
        <taxon>Neopterygii</taxon>
        <taxon>Teleostei</taxon>
        <taxon>Ostariophysi</taxon>
        <taxon>Cypriniformes</taxon>
        <taxon>Danionidae</taxon>
        <taxon>Danioninae</taxon>
        <taxon>Danionella</taxon>
    </lineage>
</organism>
<comment type="similarity">
    <text evidence="3">Belongs to the krueppel C2H2-type zinc-finger protein family.</text>
</comment>
<dbReference type="InterPro" id="IPR050589">
    <property type="entry name" value="Ikaros_C2H2-ZF"/>
</dbReference>
<evidence type="ECO:0000256" key="12">
    <source>
        <dbReference type="ARBA" id="ARBA00023242"/>
    </source>
</evidence>
<evidence type="ECO:0000256" key="13">
    <source>
        <dbReference type="PROSITE-ProRule" id="PRU00042"/>
    </source>
</evidence>
<evidence type="ECO:0000256" key="3">
    <source>
        <dbReference type="ARBA" id="ARBA00006991"/>
    </source>
</evidence>
<feature type="domain" description="C2H2-type" evidence="15">
    <location>
        <begin position="837"/>
        <end position="864"/>
    </location>
</feature>
<feature type="domain" description="C2H2-type" evidence="15">
    <location>
        <begin position="408"/>
        <end position="435"/>
    </location>
</feature>
<evidence type="ECO:0000256" key="8">
    <source>
        <dbReference type="ARBA" id="ARBA00022833"/>
    </source>
</evidence>
<dbReference type="SMART" id="SM00355">
    <property type="entry name" value="ZnF_C2H2"/>
    <property type="match status" value="12"/>
</dbReference>
<keyword evidence="5" id="KW-0677">Repeat</keyword>
<dbReference type="FunFam" id="3.30.160.60:FF:000624">
    <property type="entry name" value="zinc finger protein 697"/>
    <property type="match status" value="1"/>
</dbReference>
<feature type="domain" description="C2H2-type" evidence="15">
    <location>
        <begin position="753"/>
        <end position="780"/>
    </location>
</feature>
<reference evidence="16 17" key="1">
    <citation type="journal article" date="2019" name="Sci. Data">
        <title>Hybrid genome assembly and annotation of Danionella translucida.</title>
        <authorList>
            <person name="Kadobianskyi M."/>
            <person name="Schulze L."/>
            <person name="Schuelke M."/>
            <person name="Judkewitz B."/>
        </authorList>
    </citation>
    <scope>NUCLEOTIDE SEQUENCE [LARGE SCALE GENOMIC DNA]</scope>
    <source>
        <strain evidence="16 17">Bolton</strain>
    </source>
</reference>
<dbReference type="InterPro" id="IPR013087">
    <property type="entry name" value="Znf_C2H2_type"/>
</dbReference>
<dbReference type="GO" id="GO:0008270">
    <property type="term" value="F:zinc ion binding"/>
    <property type="evidence" value="ECO:0007669"/>
    <property type="project" value="UniProtKB-KW"/>
</dbReference>
<dbReference type="GO" id="GO:0003700">
    <property type="term" value="F:DNA-binding transcription factor activity"/>
    <property type="evidence" value="ECO:0007669"/>
    <property type="project" value="TreeGrafter"/>
</dbReference>
<evidence type="ECO:0000256" key="2">
    <source>
        <dbReference type="ARBA" id="ARBA00004906"/>
    </source>
</evidence>
<feature type="domain" description="C2H2-type" evidence="15">
    <location>
        <begin position="697"/>
        <end position="724"/>
    </location>
</feature>
<keyword evidence="4" id="KW-0479">Metal-binding</keyword>
<dbReference type="FunFam" id="3.30.160.60:FF:001732">
    <property type="entry name" value="Zgc:162936"/>
    <property type="match status" value="1"/>
</dbReference>
<dbReference type="FunFam" id="3.30.160.60:FF:000016">
    <property type="entry name" value="zinc finger protein 37 homolog"/>
    <property type="match status" value="1"/>
</dbReference>
<dbReference type="PANTHER" id="PTHR24404:SF114">
    <property type="entry name" value="KLUMPFUSS, ISOFORM B-RELATED"/>
    <property type="match status" value="1"/>
</dbReference>
<protein>
    <recommendedName>
        <fullName evidence="15">C2H2-type domain-containing protein</fullName>
    </recommendedName>
</protein>
<keyword evidence="9" id="KW-0805">Transcription regulation</keyword>
<gene>
    <name evidence="16" type="ORF">DNTS_030239</name>
</gene>
<dbReference type="Pfam" id="PF13912">
    <property type="entry name" value="zf-C2H2_6"/>
    <property type="match status" value="1"/>
</dbReference>
<evidence type="ECO:0000256" key="9">
    <source>
        <dbReference type="ARBA" id="ARBA00023015"/>
    </source>
</evidence>
<feature type="domain" description="C2H2-type" evidence="15">
    <location>
        <begin position="921"/>
        <end position="948"/>
    </location>
</feature>
<feature type="domain" description="C2H2-type" evidence="15">
    <location>
        <begin position="893"/>
        <end position="920"/>
    </location>
</feature>
<evidence type="ECO:0000313" key="17">
    <source>
        <dbReference type="Proteomes" id="UP000316079"/>
    </source>
</evidence>
<keyword evidence="10" id="KW-0238">DNA-binding</keyword>
<feature type="domain" description="C2H2-type" evidence="15">
    <location>
        <begin position="865"/>
        <end position="892"/>
    </location>
</feature>
<sequence length="956" mass="110407">AEQVAPSSVLARSSAIFRHLVFKAPSSNADGALPPPLEEMEVQVEVELSCCKSVGTDLSMRDIEDFISEICRLKKEVASLEAQLRDKQNSQHQDRLWSSRDPRDSELSLTLLCYTDAQDPPNSDGRSEDDEALKMKECFVRLEDCNHLIHTRANNTEEDEETEEEDGEYFIDEEDDEFVPAENNNGSSDEDSCVKSEDELKGKKFKDIKEKRRNGENKMEVQVELELSCCKSVGTDLSMRDIEDFISEICRLKKEVASLEAQLRDKQNSQHQDRLWSSRDPRDSELSLTLLCYTDAQDPPNSDGRSEDDEALKMKECFRKMRMMRTANLIHTRAEDEDDEDCRNLIVNTVENKTKVDAHEDVENEDVIDEDFVPAGLTYVSSPLENSEGSSDEELLLKSEENQKRENISCDVCGKTFTYRRNFEKHDKTHRENKECSQLFLTIEMGFKDLDMPQRFFLILCEMEVQVELELSCCKSVGTDLSMRDIEDFISEICRLKKEVASLEAQLRDKQNSQHQDRLWSSRDPRDSELSLTLLCYTDAQDPPNSDGRSEDDEALKMKECFVRLEDCNHLIHTRAEDKDCRNLIQNTKEHNEDLNEEENNEEEGNGLKNEEYMPAENKSGSSGEDTPLKSEDEEIHKYFCSTCEKTLPSKRLLMKHERTHPGMKVFSCWICGSGFLSFKERKLHVDEHSGQRAKHVKCEKCQKVLSSSSYLNIHMKIHSGEKPFHCTVCGKSFTMKGNLQGHMRMHTGERPFQCPHCQKDFTHSSHLTKHVRRHTKERPYMCSQCGKTFTNASSLKVHHAVHSEDKPHQCKYCRKAFKQLSHLTSHERTHTGEKPYQCSHCERRFDSSSHCSLHERIHTGERPHHCTICGKSFSRLNIFQNHRRIHTGERRYKCSVCDKMFARGDVLKTHMRVHTGEKPYHCSICGENFTYLGGFLAHKKKHNEQTAQERTDSKL</sequence>
<dbReference type="FunFam" id="3.30.160.60:FF:000185">
    <property type="entry name" value="zinc finger protein 319"/>
    <property type="match status" value="1"/>
</dbReference>
<evidence type="ECO:0000256" key="1">
    <source>
        <dbReference type="ARBA" id="ARBA00004123"/>
    </source>
</evidence>
<evidence type="ECO:0000256" key="7">
    <source>
        <dbReference type="ARBA" id="ARBA00022786"/>
    </source>
</evidence>
<dbReference type="STRING" id="623744.A0A553Q8E1"/>
<comment type="subcellular location">
    <subcellularLocation>
        <location evidence="1">Nucleus</location>
    </subcellularLocation>
</comment>
<dbReference type="AlphaFoldDB" id="A0A553Q8E1"/>
<keyword evidence="12" id="KW-0539">Nucleus</keyword>
<dbReference type="EMBL" id="SRMA01026244">
    <property type="protein sequence ID" value="TRY86201.1"/>
    <property type="molecule type" value="Genomic_DNA"/>
</dbReference>
<evidence type="ECO:0000256" key="4">
    <source>
        <dbReference type="ARBA" id="ARBA00022723"/>
    </source>
</evidence>
<feature type="domain" description="C2H2-type" evidence="15">
    <location>
        <begin position="725"/>
        <end position="752"/>
    </location>
</feature>
<evidence type="ECO:0000256" key="5">
    <source>
        <dbReference type="ARBA" id="ARBA00022737"/>
    </source>
</evidence>
<evidence type="ECO:0000256" key="10">
    <source>
        <dbReference type="ARBA" id="ARBA00023125"/>
    </source>
</evidence>
<keyword evidence="17" id="KW-1185">Reference proteome</keyword>
<dbReference type="FunFam" id="3.30.160.60:FF:000358">
    <property type="entry name" value="zinc finger protein 24"/>
    <property type="match status" value="1"/>
</dbReference>
<dbReference type="GO" id="GO:0000978">
    <property type="term" value="F:RNA polymerase II cis-regulatory region sequence-specific DNA binding"/>
    <property type="evidence" value="ECO:0007669"/>
    <property type="project" value="TreeGrafter"/>
</dbReference>
<dbReference type="GO" id="GO:0045893">
    <property type="term" value="P:positive regulation of DNA-templated transcription"/>
    <property type="evidence" value="ECO:0007669"/>
    <property type="project" value="UniProtKB-ARBA"/>
</dbReference>
<feature type="region of interest" description="Disordered" evidence="14">
    <location>
        <begin position="591"/>
        <end position="629"/>
    </location>
</feature>
<proteinExistence type="inferred from homology"/>
<dbReference type="FunFam" id="3.30.160.60:FF:000446">
    <property type="entry name" value="Zinc finger protein"/>
    <property type="match status" value="1"/>
</dbReference>
<comment type="caution">
    <text evidence="16">The sequence shown here is derived from an EMBL/GenBank/DDBJ whole genome shotgun (WGS) entry which is preliminary data.</text>
</comment>
<dbReference type="GO" id="GO:0005634">
    <property type="term" value="C:nucleus"/>
    <property type="evidence" value="ECO:0007669"/>
    <property type="project" value="UniProtKB-SubCell"/>
</dbReference>
<feature type="domain" description="C2H2-type" evidence="15">
    <location>
        <begin position="781"/>
        <end position="808"/>
    </location>
</feature>
<evidence type="ECO:0000256" key="14">
    <source>
        <dbReference type="SAM" id="MobiDB-lite"/>
    </source>
</evidence>
<comment type="pathway">
    <text evidence="2">Protein modification; protein ubiquitination.</text>
</comment>
<evidence type="ECO:0000256" key="11">
    <source>
        <dbReference type="ARBA" id="ARBA00023163"/>
    </source>
</evidence>
<dbReference type="GO" id="GO:0005694">
    <property type="term" value="C:chromosome"/>
    <property type="evidence" value="ECO:0007669"/>
    <property type="project" value="UniProtKB-ARBA"/>
</dbReference>
<dbReference type="FunFam" id="3.30.160.60:FF:002716">
    <property type="entry name" value="Zinc finger protein 212"/>
    <property type="match status" value="1"/>
</dbReference>
<keyword evidence="6 13" id="KW-0863">Zinc-finger</keyword>
<dbReference type="FunFam" id="3.30.160.60:FF:001498">
    <property type="entry name" value="Zinc finger protein 404"/>
    <property type="match status" value="1"/>
</dbReference>
<dbReference type="PROSITE" id="PS50157">
    <property type="entry name" value="ZINC_FINGER_C2H2_2"/>
    <property type="match status" value="12"/>
</dbReference>
<feature type="compositionally biased region" description="Acidic residues" evidence="14">
    <location>
        <begin position="595"/>
        <end position="605"/>
    </location>
</feature>
<evidence type="ECO:0000256" key="6">
    <source>
        <dbReference type="ARBA" id="ARBA00022771"/>
    </source>
</evidence>
<dbReference type="PROSITE" id="PS00028">
    <property type="entry name" value="ZINC_FINGER_C2H2_1"/>
    <property type="match status" value="12"/>
</dbReference>
<evidence type="ECO:0000313" key="16">
    <source>
        <dbReference type="EMBL" id="TRY86201.1"/>
    </source>
</evidence>
<dbReference type="OrthoDB" id="40579at2759"/>
<dbReference type="SUPFAM" id="SSF57667">
    <property type="entry name" value="beta-beta-alpha zinc fingers"/>
    <property type="match status" value="6"/>
</dbReference>
<dbReference type="Proteomes" id="UP000316079">
    <property type="component" value="Unassembled WGS sequence"/>
</dbReference>
<keyword evidence="7" id="KW-0833">Ubl conjugation pathway</keyword>
<keyword evidence="11" id="KW-0804">Transcription</keyword>
<evidence type="ECO:0000259" key="15">
    <source>
        <dbReference type="PROSITE" id="PS50157"/>
    </source>
</evidence>
<feature type="domain" description="C2H2-type" evidence="15">
    <location>
        <begin position="639"/>
        <end position="666"/>
    </location>
</feature>
<dbReference type="InterPro" id="IPR036236">
    <property type="entry name" value="Znf_C2H2_sf"/>
</dbReference>
<accession>A0A553Q8E1</accession>
<feature type="non-terminal residue" evidence="16">
    <location>
        <position position="1"/>
    </location>
</feature>
<feature type="domain" description="C2H2-type" evidence="15">
    <location>
        <begin position="667"/>
        <end position="694"/>
    </location>
</feature>
<dbReference type="GO" id="GO:0006357">
    <property type="term" value="P:regulation of transcription by RNA polymerase II"/>
    <property type="evidence" value="ECO:0007669"/>
    <property type="project" value="TreeGrafter"/>
</dbReference>
<keyword evidence="8" id="KW-0862">Zinc</keyword>
<dbReference type="PANTHER" id="PTHR24404">
    <property type="entry name" value="ZINC FINGER PROTEIN"/>
    <property type="match status" value="1"/>
</dbReference>
<name>A0A553Q8E1_9TELE</name>
<dbReference type="Gene3D" id="3.30.160.60">
    <property type="entry name" value="Classic Zinc Finger"/>
    <property type="match status" value="11"/>
</dbReference>
<dbReference type="Pfam" id="PF00096">
    <property type="entry name" value="zf-C2H2"/>
    <property type="match status" value="6"/>
</dbReference>
<feature type="domain" description="C2H2-type" evidence="15">
    <location>
        <begin position="809"/>
        <end position="836"/>
    </location>
</feature>